<dbReference type="PANTHER" id="PTHR40465">
    <property type="entry name" value="CHROMOSOME 1, WHOLE GENOME SHOTGUN SEQUENCE"/>
    <property type="match status" value="1"/>
</dbReference>
<feature type="transmembrane region" description="Helical" evidence="2">
    <location>
        <begin position="171"/>
        <end position="191"/>
    </location>
</feature>
<comment type="caution">
    <text evidence="4">The sequence shown here is derived from an EMBL/GenBank/DDBJ whole genome shotgun (WGS) entry which is preliminary data.</text>
</comment>
<name>A0AAD4LN74_9AGAM</name>
<dbReference type="AlphaFoldDB" id="A0AAD4LN74"/>
<dbReference type="InterPro" id="IPR045339">
    <property type="entry name" value="DUF6534"/>
</dbReference>
<feature type="region of interest" description="Disordered" evidence="1">
    <location>
        <begin position="397"/>
        <end position="419"/>
    </location>
</feature>
<evidence type="ECO:0000313" key="5">
    <source>
        <dbReference type="Proteomes" id="UP001201163"/>
    </source>
</evidence>
<keyword evidence="2" id="KW-1133">Transmembrane helix</keyword>
<dbReference type="EMBL" id="JAKELL010000009">
    <property type="protein sequence ID" value="KAH8996386.1"/>
    <property type="molecule type" value="Genomic_DNA"/>
</dbReference>
<keyword evidence="5" id="KW-1185">Reference proteome</keyword>
<evidence type="ECO:0000259" key="3">
    <source>
        <dbReference type="Pfam" id="PF20152"/>
    </source>
</evidence>
<keyword evidence="2" id="KW-0472">Membrane</keyword>
<feature type="transmembrane region" description="Helical" evidence="2">
    <location>
        <begin position="98"/>
        <end position="122"/>
    </location>
</feature>
<reference evidence="4" key="1">
    <citation type="submission" date="2022-01" db="EMBL/GenBank/DDBJ databases">
        <title>Comparative genomics reveals a dynamic genome evolution in the ectomycorrhizal milk-cap (Lactarius) mushrooms.</title>
        <authorList>
            <consortium name="DOE Joint Genome Institute"/>
            <person name="Lebreton A."/>
            <person name="Tang N."/>
            <person name="Kuo A."/>
            <person name="LaButti K."/>
            <person name="Drula E."/>
            <person name="Barry K."/>
            <person name="Clum A."/>
            <person name="Lipzen A."/>
            <person name="Mousain D."/>
            <person name="Ng V."/>
            <person name="Wang R."/>
            <person name="Wang X."/>
            <person name="Dai Y."/>
            <person name="Henrissat B."/>
            <person name="Grigoriev I.V."/>
            <person name="Guerin-Laguette A."/>
            <person name="Yu F."/>
            <person name="Martin F.M."/>
        </authorList>
    </citation>
    <scope>NUCLEOTIDE SEQUENCE</scope>
    <source>
        <strain evidence="4">QP</strain>
    </source>
</reference>
<proteinExistence type="predicted"/>
<feature type="transmembrane region" description="Helical" evidence="2">
    <location>
        <begin position="142"/>
        <end position="159"/>
    </location>
</feature>
<evidence type="ECO:0000256" key="2">
    <source>
        <dbReference type="SAM" id="Phobius"/>
    </source>
</evidence>
<evidence type="ECO:0000313" key="4">
    <source>
        <dbReference type="EMBL" id="KAH8996386.1"/>
    </source>
</evidence>
<organism evidence="4 5">
    <name type="scientific">Lactarius akahatsu</name>
    <dbReference type="NCBI Taxonomy" id="416441"/>
    <lineage>
        <taxon>Eukaryota</taxon>
        <taxon>Fungi</taxon>
        <taxon>Dikarya</taxon>
        <taxon>Basidiomycota</taxon>
        <taxon>Agaricomycotina</taxon>
        <taxon>Agaricomycetes</taxon>
        <taxon>Russulales</taxon>
        <taxon>Russulaceae</taxon>
        <taxon>Lactarius</taxon>
    </lineage>
</organism>
<accession>A0AAD4LN74</accession>
<sequence length="419" mass="46312">MVFRDSGVYFTLISFAPATRIFWTIKSTHGPPQTPHCPPLCAGVTVRSMAESTSDDLIKLATPLLFGPLFNWALYGALCVQIYVYSYNFPNDNRSVKFLAYFVFTLETAQTALTGADVYYWFIAGFGDRERLKSSHYAPIDIAITDAIISLIVQEYFCYRIWTLNRRSSWFCLIIAITAVSQSVGAAWGGFRSVVVGKYAVSKAALYVRTLVLGLGRHTSTSHSAALVMVVAEFFGGHSDCGCHDPAGTGWPHWVLYYVNGAPFIQLRRKDEGRFTNFVLIRVVRLTIETNTLTASVAIASFVLFVAFPNEIYYTFTAGIIGKLYSNTLLVTLNNRIYFRDHWSPEHGDSARVTFSGRVRAAALTSLSFVGADPQSQASTSDSFKLDTISQTVGLEKQKGDAVSTSSQPISFAIRPPSE</sequence>
<dbReference type="Proteomes" id="UP001201163">
    <property type="component" value="Unassembled WGS sequence"/>
</dbReference>
<dbReference type="Pfam" id="PF20152">
    <property type="entry name" value="DUF6534"/>
    <property type="match status" value="1"/>
</dbReference>
<keyword evidence="2" id="KW-0812">Transmembrane</keyword>
<feature type="domain" description="DUF6534" evidence="3">
    <location>
        <begin position="264"/>
        <end position="336"/>
    </location>
</feature>
<feature type="transmembrane region" description="Helical" evidence="2">
    <location>
        <begin position="7"/>
        <end position="25"/>
    </location>
</feature>
<dbReference type="PANTHER" id="PTHR40465:SF1">
    <property type="entry name" value="DUF6534 DOMAIN-CONTAINING PROTEIN"/>
    <property type="match status" value="1"/>
</dbReference>
<gene>
    <name evidence="4" type="ORF">EDB92DRAFT_2112677</name>
</gene>
<feature type="transmembrane region" description="Helical" evidence="2">
    <location>
        <begin position="69"/>
        <end position="86"/>
    </location>
</feature>
<evidence type="ECO:0000256" key="1">
    <source>
        <dbReference type="SAM" id="MobiDB-lite"/>
    </source>
</evidence>
<protein>
    <recommendedName>
        <fullName evidence="3">DUF6534 domain-containing protein</fullName>
    </recommendedName>
</protein>